<evidence type="ECO:0000313" key="3">
    <source>
        <dbReference type="Proteomes" id="UP001215598"/>
    </source>
</evidence>
<feature type="region of interest" description="Disordered" evidence="1">
    <location>
        <begin position="135"/>
        <end position="157"/>
    </location>
</feature>
<dbReference type="EMBL" id="JARKIB010000463">
    <property type="protein sequence ID" value="KAJ7705865.1"/>
    <property type="molecule type" value="Genomic_DNA"/>
</dbReference>
<dbReference type="Proteomes" id="UP001215598">
    <property type="component" value="Unassembled WGS sequence"/>
</dbReference>
<protein>
    <submittedName>
        <fullName evidence="2">Uncharacterized protein</fullName>
    </submittedName>
</protein>
<feature type="region of interest" description="Disordered" evidence="1">
    <location>
        <begin position="71"/>
        <end position="90"/>
    </location>
</feature>
<sequence length="224" mass="24787">MDGEGGCLLEILADFSFAAVVFAFGSRCWPVTVTAEAGACGWVRTKGDSIQRRLAARTVYDLLGWVISTSSSKTHPSDHRKEKNDHTWQLGGNGCEGKTVNLQAVSTPQCAMNYNRQKLAYQNILMVDFEERKRSGDSPALTKGTPCKVPSKATDECDAPRQARQKEIHNGLHAQKRGRYILQQKAENLEVAAASSSENEPHLRKWIGWSHWGTFVATKVPNTL</sequence>
<dbReference type="AlphaFoldDB" id="A0AAD7GUU1"/>
<gene>
    <name evidence="2" type="ORF">B0H16DRAFT_1704450</name>
</gene>
<proteinExistence type="predicted"/>
<reference evidence="2" key="1">
    <citation type="submission" date="2023-03" db="EMBL/GenBank/DDBJ databases">
        <title>Massive genome expansion in bonnet fungi (Mycena s.s.) driven by repeated elements and novel gene families across ecological guilds.</title>
        <authorList>
            <consortium name="Lawrence Berkeley National Laboratory"/>
            <person name="Harder C.B."/>
            <person name="Miyauchi S."/>
            <person name="Viragh M."/>
            <person name="Kuo A."/>
            <person name="Thoen E."/>
            <person name="Andreopoulos B."/>
            <person name="Lu D."/>
            <person name="Skrede I."/>
            <person name="Drula E."/>
            <person name="Henrissat B."/>
            <person name="Morin E."/>
            <person name="Kohler A."/>
            <person name="Barry K."/>
            <person name="LaButti K."/>
            <person name="Morin E."/>
            <person name="Salamov A."/>
            <person name="Lipzen A."/>
            <person name="Mereny Z."/>
            <person name="Hegedus B."/>
            <person name="Baldrian P."/>
            <person name="Stursova M."/>
            <person name="Weitz H."/>
            <person name="Taylor A."/>
            <person name="Grigoriev I.V."/>
            <person name="Nagy L.G."/>
            <person name="Martin F."/>
            <person name="Kauserud H."/>
        </authorList>
    </citation>
    <scope>NUCLEOTIDE SEQUENCE</scope>
    <source>
        <strain evidence="2">CBHHK182m</strain>
    </source>
</reference>
<keyword evidence="3" id="KW-1185">Reference proteome</keyword>
<evidence type="ECO:0000256" key="1">
    <source>
        <dbReference type="SAM" id="MobiDB-lite"/>
    </source>
</evidence>
<name>A0AAD7GUU1_9AGAR</name>
<accession>A0AAD7GUU1</accession>
<organism evidence="2 3">
    <name type="scientific">Mycena metata</name>
    <dbReference type="NCBI Taxonomy" id="1033252"/>
    <lineage>
        <taxon>Eukaryota</taxon>
        <taxon>Fungi</taxon>
        <taxon>Dikarya</taxon>
        <taxon>Basidiomycota</taxon>
        <taxon>Agaricomycotina</taxon>
        <taxon>Agaricomycetes</taxon>
        <taxon>Agaricomycetidae</taxon>
        <taxon>Agaricales</taxon>
        <taxon>Marasmiineae</taxon>
        <taxon>Mycenaceae</taxon>
        <taxon>Mycena</taxon>
    </lineage>
</organism>
<feature type="compositionally biased region" description="Basic and acidic residues" evidence="1">
    <location>
        <begin position="75"/>
        <end position="86"/>
    </location>
</feature>
<comment type="caution">
    <text evidence="2">The sequence shown here is derived from an EMBL/GenBank/DDBJ whole genome shotgun (WGS) entry which is preliminary data.</text>
</comment>
<evidence type="ECO:0000313" key="2">
    <source>
        <dbReference type="EMBL" id="KAJ7705865.1"/>
    </source>
</evidence>